<feature type="region of interest" description="Disordered" evidence="8">
    <location>
        <begin position="728"/>
        <end position="747"/>
    </location>
</feature>
<evidence type="ECO:0000256" key="5">
    <source>
        <dbReference type="PIRSR" id="PIRSR601211-2"/>
    </source>
</evidence>
<feature type="disulfide bond" evidence="6">
    <location>
        <begin position="951"/>
        <end position="962"/>
    </location>
</feature>
<dbReference type="Gene3D" id="1.20.90.10">
    <property type="entry name" value="Phospholipase A2 domain"/>
    <property type="match status" value="2"/>
</dbReference>
<feature type="compositionally biased region" description="Basic and acidic residues" evidence="8">
    <location>
        <begin position="1023"/>
        <end position="1033"/>
    </location>
</feature>
<name>A0AAD1W2I1_PELCU</name>
<dbReference type="InterPro" id="IPR033113">
    <property type="entry name" value="PLA2_histidine"/>
</dbReference>
<gene>
    <name evidence="10" type="ORF">PECUL_23A003365</name>
</gene>
<feature type="disulfide bond" evidence="6">
    <location>
        <begin position="901"/>
        <end position="917"/>
    </location>
</feature>
<dbReference type="SMART" id="SM00085">
    <property type="entry name" value="PA2c"/>
    <property type="match status" value="2"/>
</dbReference>
<accession>A0AAD1W2I1</accession>
<proteinExistence type="inferred from homology"/>
<dbReference type="EMBL" id="OW240915">
    <property type="protein sequence ID" value="CAH2285946.1"/>
    <property type="molecule type" value="Genomic_DNA"/>
</dbReference>
<dbReference type="PROSITE" id="PS00119">
    <property type="entry name" value="PA2_ASP"/>
    <property type="match status" value="2"/>
</dbReference>
<evidence type="ECO:0000256" key="2">
    <source>
        <dbReference type="ARBA" id="ARBA00022525"/>
    </source>
</evidence>
<feature type="compositionally biased region" description="Polar residues" evidence="8">
    <location>
        <begin position="730"/>
        <end position="747"/>
    </location>
</feature>
<keyword evidence="11" id="KW-1185">Reference proteome</keyword>
<dbReference type="PANTHER" id="PTHR15299">
    <property type="entry name" value="HERV-H LTR-ASSOCIATING PROTEIN 1"/>
    <property type="match status" value="1"/>
</dbReference>
<evidence type="ECO:0000256" key="8">
    <source>
        <dbReference type="SAM" id="MobiDB-lite"/>
    </source>
</evidence>
<evidence type="ECO:0000259" key="9">
    <source>
        <dbReference type="SMART" id="SM00085"/>
    </source>
</evidence>
<dbReference type="GO" id="GO:0005509">
    <property type="term" value="F:calcium ion binding"/>
    <property type="evidence" value="ECO:0007669"/>
    <property type="project" value="InterPro"/>
</dbReference>
<dbReference type="PANTHER" id="PTHR15299:SF3">
    <property type="entry name" value="HERV-H LTR-ASSOCIATING PROTEIN 1"/>
    <property type="match status" value="1"/>
</dbReference>
<dbReference type="GO" id="GO:0006644">
    <property type="term" value="P:phospholipid metabolic process"/>
    <property type="evidence" value="ECO:0007669"/>
    <property type="project" value="InterPro"/>
</dbReference>
<comment type="subcellular location">
    <subcellularLocation>
        <location evidence="1">Secreted</location>
    </subcellularLocation>
</comment>
<evidence type="ECO:0000313" key="11">
    <source>
        <dbReference type="Proteomes" id="UP001295444"/>
    </source>
</evidence>
<evidence type="ECO:0000256" key="4">
    <source>
        <dbReference type="PIRSR" id="PIRSR601211-1"/>
    </source>
</evidence>
<reference evidence="10" key="1">
    <citation type="submission" date="2022-03" db="EMBL/GenBank/DDBJ databases">
        <authorList>
            <person name="Alioto T."/>
            <person name="Alioto T."/>
            <person name="Gomez Garrido J."/>
        </authorList>
    </citation>
    <scope>NUCLEOTIDE SEQUENCE</scope>
</reference>
<dbReference type="Proteomes" id="UP001295444">
    <property type="component" value="Chromosome 04"/>
</dbReference>
<dbReference type="InterPro" id="IPR033112">
    <property type="entry name" value="PLA2_Asp_AS"/>
</dbReference>
<keyword evidence="5" id="KW-0479">Metal-binding</keyword>
<dbReference type="AlphaFoldDB" id="A0AAD1W2I1"/>
<comment type="cofactor">
    <cofactor evidence="5">
        <name>Ca(2+)</name>
        <dbReference type="ChEBI" id="CHEBI:29108"/>
    </cofactor>
    <text evidence="5">Binds 1 Ca(2+) ion per subunit.</text>
</comment>
<dbReference type="Pfam" id="PF00068">
    <property type="entry name" value="Phospholip_A2_1"/>
    <property type="match status" value="2"/>
</dbReference>
<feature type="domain" description="Phospholipase A2-like central" evidence="9">
    <location>
        <begin position="596"/>
        <end position="712"/>
    </location>
</feature>
<evidence type="ECO:0000313" key="10">
    <source>
        <dbReference type="EMBL" id="CAH2285946.1"/>
    </source>
</evidence>
<keyword evidence="3 6" id="KW-1015">Disulfide bond</keyword>
<dbReference type="SUPFAM" id="SSF48619">
    <property type="entry name" value="Phospholipase A2, PLA2"/>
    <property type="match status" value="2"/>
</dbReference>
<evidence type="ECO:0000256" key="7">
    <source>
        <dbReference type="RuleBase" id="RU003654"/>
    </source>
</evidence>
<protein>
    <submittedName>
        <fullName evidence="10">Otoconin-90</fullName>
    </submittedName>
</protein>
<dbReference type="PROSITE" id="PS00118">
    <property type="entry name" value="PA2_HIS"/>
    <property type="match status" value="2"/>
</dbReference>
<feature type="region of interest" description="Disordered" evidence="8">
    <location>
        <begin position="1000"/>
        <end position="1059"/>
    </location>
</feature>
<dbReference type="GO" id="GO:0016042">
    <property type="term" value="P:lipid catabolic process"/>
    <property type="evidence" value="ECO:0007669"/>
    <property type="project" value="InterPro"/>
</dbReference>
<dbReference type="FunFam" id="1.20.90.10:FF:000006">
    <property type="entry name" value="Otoconin-90"/>
    <property type="match status" value="1"/>
</dbReference>
<dbReference type="InterPro" id="IPR001211">
    <property type="entry name" value="PLA2"/>
</dbReference>
<feature type="disulfide bond" evidence="6">
    <location>
        <begin position="916"/>
        <end position="971"/>
    </location>
</feature>
<feature type="disulfide bond" evidence="6">
    <location>
        <begin position="932"/>
        <end position="957"/>
    </location>
</feature>
<dbReference type="InterPro" id="IPR016090">
    <property type="entry name" value="PLA2-like_dom"/>
</dbReference>
<evidence type="ECO:0000256" key="3">
    <source>
        <dbReference type="ARBA" id="ARBA00023157"/>
    </source>
</evidence>
<feature type="domain" description="Phospholipase A2-like central" evidence="9">
    <location>
        <begin position="875"/>
        <end position="990"/>
    </location>
</feature>
<dbReference type="CDD" id="cd04707">
    <property type="entry name" value="otoconin_90"/>
    <property type="match status" value="2"/>
</dbReference>
<feature type="active site" evidence="4">
    <location>
        <position position="920"/>
    </location>
</feature>
<feature type="active site" evidence="4">
    <location>
        <position position="965"/>
    </location>
</feature>
<dbReference type="GO" id="GO:0005576">
    <property type="term" value="C:extracellular region"/>
    <property type="evidence" value="ECO:0007669"/>
    <property type="project" value="UniProtKB-SubCell"/>
</dbReference>
<evidence type="ECO:0000256" key="6">
    <source>
        <dbReference type="PIRSR" id="PIRSR601211-3"/>
    </source>
</evidence>
<organism evidence="10 11">
    <name type="scientific">Pelobates cultripes</name>
    <name type="common">Western spadefoot toad</name>
    <dbReference type="NCBI Taxonomy" id="61616"/>
    <lineage>
        <taxon>Eukaryota</taxon>
        <taxon>Metazoa</taxon>
        <taxon>Chordata</taxon>
        <taxon>Craniata</taxon>
        <taxon>Vertebrata</taxon>
        <taxon>Euteleostomi</taxon>
        <taxon>Amphibia</taxon>
        <taxon>Batrachia</taxon>
        <taxon>Anura</taxon>
        <taxon>Pelobatoidea</taxon>
        <taxon>Pelobatidae</taxon>
        <taxon>Pelobates</taxon>
    </lineage>
</organism>
<sequence>MEGRAVSHFDARLQQRLQDVMRSMEYPIPEERETEWRVALRTDLWKEDIDEIRPFRCEEILTTNQRAKNVFSFLSVTSYSSMAFHKVSILIYNISNIKYVDYQKFPMRYCYCLNNRTNDLADYTVLLLDIIGNSTSSLKELFKSTSIVSVSQSNESDCIYFCVMTGRTGRNLSDLWDVTQKAPIVNFTFPKNDSTILDFDSILPNLIMSAEDTNVIMDIPKELWTLKTFTKTYLESVADTGQKISPTITSGWSPTVSTKGQGMSFTALPAIPSEMFSKKTEVLVTREAPLTQVPLSKGQSVWLTRLPSWLLGVSSKAIDSIPSKTDHLVGSLVPQKQQESSGKFSSFEQNALKDHSISFSSHKPQEVPYLNLPKRTTIAALELLERPYSVMPLWTHVGSKVDEIHTPKQSSRVLYDALLTQPVHLSRTTEINKNNIVSRTPDILKTIATTLVKTTEPIKQDISAIKMSQREEIVVDGQNLSTKRPPLPQSTIYKEHTSSKTFTSLGVTGTILPLVKPLWNDGHKMSAYDYIQPRTTVAQESGLSPFLTEISDLPLSTINNFTFNGVFKNVEIVASFLDCLGSHFTWLQNIYTNFPALLNFVSKLKCVTGLCPKDLEDYGCTCRYEMEGLPIDEIDSCCFQHRKCYEEALEVDCTWDPAKITADVSCLSKNLTCETGDACEKVLCDCDKAAIECLVNSQINSSMKGMDITFCPALVTDTTAQKNEMAFDAKSQQNRSVDTSYTPSEGEQIGLQNDVTTFPSTEETPNLTETTTHVFSTPVIGPPGMSTESSAAGLSTAAIGDVSSKDIITAAETTTRKLNMTPTRAGFKMADESTVNSAAFPLTTVTESDLQESLERVCDRYHFNQMTEDGNVKTELPLLGEMLFCLTGRCPEEFESYGCHCGQEGKGSPIDILDSCCFSHHCCIEHLKKLGCKSERSVRSEVLCMDNKPTCIGWGICDKLLCACDKAAAECMAAAPFNESVHLLHRSQCRNEMVLCRSGDADDTPDRAIPEKSDSSSSEESSEEHSPMRDIVRAGHGPRPNSGSPLPRARRPRSTFVGN</sequence>
<feature type="compositionally biased region" description="Basic and acidic residues" evidence="8">
    <location>
        <begin position="1004"/>
        <end position="1014"/>
    </location>
</feature>
<feature type="binding site" evidence="5">
    <location>
        <position position="902"/>
    </location>
    <ligand>
        <name>Ca(2+)</name>
        <dbReference type="ChEBI" id="CHEBI:29108"/>
    </ligand>
</feature>
<dbReference type="InterPro" id="IPR036444">
    <property type="entry name" value="PLipase_A2_dom_sf"/>
</dbReference>
<feature type="disulfide bond" evidence="6">
    <location>
        <begin position="923"/>
        <end position="964"/>
    </location>
</feature>
<dbReference type="PRINTS" id="PR00389">
    <property type="entry name" value="PHPHLIPASEA2"/>
</dbReference>
<keyword evidence="5" id="KW-0106">Calcium</keyword>
<dbReference type="GO" id="GO:0004623">
    <property type="term" value="F:phospholipase A2 activity"/>
    <property type="evidence" value="ECO:0007669"/>
    <property type="project" value="InterPro"/>
</dbReference>
<dbReference type="GO" id="GO:0050482">
    <property type="term" value="P:arachidonate secretion"/>
    <property type="evidence" value="ECO:0007669"/>
    <property type="project" value="InterPro"/>
</dbReference>
<dbReference type="InterPro" id="IPR041798">
    <property type="entry name" value="Otoconin-90"/>
</dbReference>
<comment type="similarity">
    <text evidence="7">Belongs to the phospholipase A2 family.</text>
</comment>
<keyword evidence="2" id="KW-0964">Secreted</keyword>
<evidence type="ECO:0000256" key="1">
    <source>
        <dbReference type="ARBA" id="ARBA00004613"/>
    </source>
</evidence>
<dbReference type="InterPro" id="IPR037643">
    <property type="entry name" value="HHLA1"/>
</dbReference>